<evidence type="ECO:0000259" key="3">
    <source>
        <dbReference type="PROSITE" id="PS50888"/>
    </source>
</evidence>
<accession>A0AA85A8E4</accession>
<sequence length="400" mass="45293">MSESQQQIGTMKRTYHKKCTQLQSNENINLQNWNKSVNKLNNQKLRKPLTNLSNTYTGSEIECPIKFDRSLNKTLKTCSASSSSSYGNTDSMNITRRNERERNRVKLLNMGFDRLRAVVPCRSGEQLSKISTLKKAIWYIEHLDKVLHGQENSCSNLINQSISSSQMNHSTDYTGKTTTCTNNKIKQANSFISSSLPKSAGLFEINRNEARSGASCSSFEKVMSPYGDISIQERRSVNQLYLSPIFPTHWDQNINTNSNTNNVINNNNNHNDIKEITSTPIIDSTPYNMINPIRQNDRTEKHLLSNSTSSFTEFSNDSGYDSSKSQVELLSKINNHYSLPTWYNVGCTPTTPISSFSNPLVINSSNLSSKNQSTLNLYNNVSHLQWLLNDDNYMHKLNGP</sequence>
<keyword evidence="1" id="KW-0238">DNA-binding</keyword>
<dbReference type="PANTHER" id="PTHR23349:SF108">
    <property type="entry name" value="BHLH DOMAIN-CONTAINING PROTEIN"/>
    <property type="match status" value="1"/>
</dbReference>
<dbReference type="SMART" id="SM00353">
    <property type="entry name" value="HLH"/>
    <property type="match status" value="1"/>
</dbReference>
<dbReference type="PANTHER" id="PTHR23349">
    <property type="entry name" value="BASIC HELIX-LOOP-HELIX TRANSCRIPTION FACTOR, TWIST"/>
    <property type="match status" value="1"/>
</dbReference>
<dbReference type="SUPFAM" id="SSF47459">
    <property type="entry name" value="HLH, helix-loop-helix DNA-binding domain"/>
    <property type="match status" value="1"/>
</dbReference>
<dbReference type="InterPro" id="IPR050283">
    <property type="entry name" value="E-box_TF_Regulators"/>
</dbReference>
<dbReference type="AlphaFoldDB" id="A0AA85A8E4"/>
<evidence type="ECO:0000313" key="4">
    <source>
        <dbReference type="Proteomes" id="UP000050790"/>
    </source>
</evidence>
<dbReference type="GO" id="GO:0000981">
    <property type="term" value="F:DNA-binding transcription factor activity, RNA polymerase II-specific"/>
    <property type="evidence" value="ECO:0007669"/>
    <property type="project" value="TreeGrafter"/>
</dbReference>
<dbReference type="Pfam" id="PF00010">
    <property type="entry name" value="HLH"/>
    <property type="match status" value="1"/>
</dbReference>
<dbReference type="Proteomes" id="UP000050790">
    <property type="component" value="Unassembled WGS sequence"/>
</dbReference>
<dbReference type="CDD" id="cd11418">
    <property type="entry name" value="bHLH_TS_ASCL"/>
    <property type="match status" value="1"/>
</dbReference>
<dbReference type="WBParaSite" id="SMRG1_70330.1">
    <property type="protein sequence ID" value="SMRG1_70330.1"/>
    <property type="gene ID" value="SMRG1_70330"/>
</dbReference>
<dbReference type="InterPro" id="IPR011598">
    <property type="entry name" value="bHLH_dom"/>
</dbReference>
<evidence type="ECO:0000313" key="5">
    <source>
        <dbReference type="WBParaSite" id="SMRG1_70330.1"/>
    </source>
</evidence>
<dbReference type="InterPro" id="IPR036638">
    <property type="entry name" value="HLH_DNA-bd_sf"/>
</dbReference>
<organism evidence="4 5">
    <name type="scientific">Schistosoma margrebowiei</name>
    <dbReference type="NCBI Taxonomy" id="48269"/>
    <lineage>
        <taxon>Eukaryota</taxon>
        <taxon>Metazoa</taxon>
        <taxon>Spiralia</taxon>
        <taxon>Lophotrochozoa</taxon>
        <taxon>Platyhelminthes</taxon>
        <taxon>Trematoda</taxon>
        <taxon>Digenea</taxon>
        <taxon>Strigeidida</taxon>
        <taxon>Schistosomatoidea</taxon>
        <taxon>Schistosomatidae</taxon>
        <taxon>Schistosoma</taxon>
    </lineage>
</organism>
<dbReference type="PROSITE" id="PS50888">
    <property type="entry name" value="BHLH"/>
    <property type="match status" value="1"/>
</dbReference>
<dbReference type="GO" id="GO:0046983">
    <property type="term" value="F:protein dimerization activity"/>
    <property type="evidence" value="ECO:0007669"/>
    <property type="project" value="InterPro"/>
</dbReference>
<dbReference type="Gene3D" id="4.10.280.10">
    <property type="entry name" value="Helix-loop-helix DNA-binding domain"/>
    <property type="match status" value="1"/>
</dbReference>
<proteinExistence type="predicted"/>
<name>A0AA85A8E4_9TREM</name>
<evidence type="ECO:0000256" key="1">
    <source>
        <dbReference type="ARBA" id="ARBA00023125"/>
    </source>
</evidence>
<dbReference type="GO" id="GO:0000977">
    <property type="term" value="F:RNA polymerase II transcription regulatory region sequence-specific DNA binding"/>
    <property type="evidence" value="ECO:0007669"/>
    <property type="project" value="TreeGrafter"/>
</dbReference>
<feature type="region of interest" description="Disordered" evidence="2">
    <location>
        <begin position="79"/>
        <end position="100"/>
    </location>
</feature>
<reference evidence="5" key="1">
    <citation type="submission" date="2023-11" db="UniProtKB">
        <authorList>
            <consortium name="WormBaseParasite"/>
        </authorList>
    </citation>
    <scope>IDENTIFICATION</scope>
</reference>
<feature type="domain" description="BHLH" evidence="3">
    <location>
        <begin position="92"/>
        <end position="143"/>
    </location>
</feature>
<dbReference type="GO" id="GO:0032502">
    <property type="term" value="P:developmental process"/>
    <property type="evidence" value="ECO:0007669"/>
    <property type="project" value="TreeGrafter"/>
</dbReference>
<feature type="compositionally biased region" description="Polar residues" evidence="2">
    <location>
        <begin position="86"/>
        <end position="95"/>
    </location>
</feature>
<evidence type="ECO:0000256" key="2">
    <source>
        <dbReference type="SAM" id="MobiDB-lite"/>
    </source>
</evidence>
<protein>
    <submittedName>
        <fullName evidence="5">BHLH domain-containing protein</fullName>
    </submittedName>
</protein>